<name>A0ABU5XKG5_9MYCO</name>
<comment type="caution">
    <text evidence="3">The sequence shown here is derived from an EMBL/GenBank/DDBJ whole genome shotgun (WGS) entry which is preliminary data.</text>
</comment>
<dbReference type="Pfam" id="PF02470">
    <property type="entry name" value="MlaD"/>
    <property type="match status" value="1"/>
</dbReference>
<reference evidence="3 4" key="1">
    <citation type="submission" date="2023-12" db="EMBL/GenBank/DDBJ databases">
        <title>Description of new species of Mycobacterium terrae complex isolated from sewage at the Sao Paulo Zoological Park Foundation in Brazil.</title>
        <authorList>
            <person name="Romagnoli C.L."/>
            <person name="Conceicao E.C."/>
            <person name="Machado E."/>
            <person name="Barreto L.B.P.F."/>
            <person name="Sharma A."/>
            <person name="Silva N.M."/>
            <person name="Marques L.E."/>
            <person name="Juliana M.A."/>
            <person name="Lourenco M.C.S."/>
            <person name="Digiampietri L.A."/>
            <person name="Suffys P.N."/>
            <person name="Viana-Niero C."/>
        </authorList>
    </citation>
    <scope>NUCLEOTIDE SEQUENCE [LARGE SCALE GENOMIC DNA]</scope>
    <source>
        <strain evidence="3 4">MYC098</strain>
    </source>
</reference>
<dbReference type="InterPro" id="IPR005693">
    <property type="entry name" value="Mce"/>
</dbReference>
<accession>A0ABU5XKG5</accession>
<dbReference type="InterPro" id="IPR003399">
    <property type="entry name" value="Mce/MlaD"/>
</dbReference>
<dbReference type="RefSeq" id="WP_225404389.1">
    <property type="nucleotide sequence ID" value="NZ_JAYJJR010000011.1"/>
</dbReference>
<keyword evidence="1" id="KW-0472">Membrane</keyword>
<evidence type="ECO:0000313" key="3">
    <source>
        <dbReference type="EMBL" id="MEB3022684.1"/>
    </source>
</evidence>
<dbReference type="PANTHER" id="PTHR33371:SF16">
    <property type="entry name" value="MCE-FAMILY PROTEIN MCE3F"/>
    <property type="match status" value="1"/>
</dbReference>
<dbReference type="InterPro" id="IPR052336">
    <property type="entry name" value="MlaD_Phospholipid_Transporter"/>
</dbReference>
<protein>
    <submittedName>
        <fullName evidence="3">MlaD family protein</fullName>
    </submittedName>
</protein>
<dbReference type="PANTHER" id="PTHR33371">
    <property type="entry name" value="INTERMEMBRANE PHOSPHOLIPID TRANSPORT SYSTEM BINDING PROTEIN MLAD-RELATED"/>
    <property type="match status" value="1"/>
</dbReference>
<organism evidence="3 4">
    <name type="scientific">[Mycobacterium] crassicus</name>
    <dbReference type="NCBI Taxonomy" id="2872309"/>
    <lineage>
        <taxon>Bacteria</taxon>
        <taxon>Bacillati</taxon>
        <taxon>Actinomycetota</taxon>
        <taxon>Actinomycetes</taxon>
        <taxon>Mycobacteriales</taxon>
        <taxon>Mycobacteriaceae</taxon>
        <taxon>Mycolicibacter</taxon>
    </lineage>
</organism>
<evidence type="ECO:0000313" key="4">
    <source>
        <dbReference type="Proteomes" id="UP001299596"/>
    </source>
</evidence>
<dbReference type="Proteomes" id="UP001299596">
    <property type="component" value="Unassembled WGS sequence"/>
</dbReference>
<evidence type="ECO:0000259" key="2">
    <source>
        <dbReference type="Pfam" id="PF02470"/>
    </source>
</evidence>
<keyword evidence="1" id="KW-1133">Transmembrane helix</keyword>
<proteinExistence type="predicted"/>
<dbReference type="NCBIfam" id="TIGR00996">
    <property type="entry name" value="Mtu_fam_mce"/>
    <property type="match status" value="1"/>
</dbReference>
<keyword evidence="1" id="KW-0812">Transmembrane</keyword>
<dbReference type="EMBL" id="JAYJJR010000011">
    <property type="protein sequence ID" value="MEB3022684.1"/>
    <property type="molecule type" value="Genomic_DNA"/>
</dbReference>
<sequence length="485" mass="51906">MHLNRTTVIRLAAFAVITLAVLTLMSLHFMKLPAKWFGVGRYTVTVQLPRTGGLYNTSNVTYRGFEVGAVQSVKLTDTGVVAVLSLKSGIDIPSELKAEVHSQSAIGEQYLELLPRNDTSPPLKNGDVVALKDTSVPPDVNSLLDAANVGLRAVPRDNLKTVVDESYTAVGGLGPELSRLVKGVTDLSIDARENLDPLLALIDNSKPVLDSQTETSDAIRTWATRLATVTRELQTHDDAVAGVIEAGGPPLGEARRLVERLQPTLPVMLANLVSPSQVALTYHSNIEQMLVFLPQVVADESAGIVANVNTKQAYRGGYLSFNLNFNVPPPCTTGFLPAQQRRDASLEDYPERAPGELYCRIPQDSALTGVRGARNTPCAGKPGKRAALVEVCEGDAEYVPINDGFNWKGDPNATFSGQDIPELPPGVLGATGSPKPAPPPVAAAEYNPATETYVGPDGRQYTQSDLAQTVQKDKTWQTMLLPPGG</sequence>
<keyword evidence="4" id="KW-1185">Reference proteome</keyword>
<evidence type="ECO:0000256" key="1">
    <source>
        <dbReference type="SAM" id="Phobius"/>
    </source>
</evidence>
<gene>
    <name evidence="3" type="ORF">K6T79_16690</name>
</gene>
<feature type="domain" description="Mce/MlaD" evidence="2">
    <location>
        <begin position="41"/>
        <end position="115"/>
    </location>
</feature>
<feature type="transmembrane region" description="Helical" evidence="1">
    <location>
        <begin position="7"/>
        <end position="30"/>
    </location>
</feature>